<evidence type="ECO:0000259" key="1">
    <source>
        <dbReference type="Pfam" id="PF14252"/>
    </source>
</evidence>
<sequence length="954" mass="94911">MKFIKNLFKWKTGKINSSLPAPVIKPCRTMMMLEPRIMFDGAAAETTADAVTDSDPLMQDTAVIDQDAAKLAQAAADVVPPAAEPQRNEIVFIENNVADYQQLENGVKPGTEVYVLDAGQDGLAQMAQILAGRSGIDAIHIVSHGSDGAVLFGATFLSSENLQQYSGELAVIGGALTQNGDILLYGCDVGAGASGAAFVSELASATGADVAASSGPTGSAALGGDWRLETQTGVVESSIALTDAETADYGYLLFTENYNTDPGLGAFPSSFTLNGFTYAFSGGDGGSFAWDSSLGVGGTGAVTPFSNSTNTNTTETITITYASGAFSFTSIQVKSQSAAWTFTGKLSGSTAGTDTTSAAAGFQSVSFGSPTIIDTLVITAVNFDSSTDAFDDFITTVPPVNTVPGAQTMLEDTTLTFSSGNGNAITVSDQDSTSLSVTSGSGGLTLAGTGGLSFTTGDGSADETMTFSGTITDINTALDGLQYTPIANAFGSGYSTLTIAAGDGSSTDTDTVTINVTGVNDAPTLTATAANPTFTEGGAAVTLFSGSAISTVENGQTITSLTLTVSNVASTDVLSIDGSDITLTDLATVASTATNAMTVNVSVTGGTATVTITKAAGISRTLAQTLVNGVSYRNSGDDPTASGATRVATLTQIKDSGGTANGGVDSTTLSVASTVTLTPINDAPTLTATASNPTFTEGGSAATLFSSAAVSAVESADNIEQLVLTVSNVTDGAAEILSIDGSSVALTHGNSVTTASNSMTAGVSLSGNTATVTLSKAGGITAAQAQTLVNALTYSNSGDDPTAANRVVTLTSIKDTGGASNGGVDSTSLSVASTVTVTAVNDTPTLTATAFNPTFTEGGAVVTLFSGAAVSAVESADNIEQLVLTVSNVTDGAAEILSIDGSSVALTHGNSVTTASNSMTAGVSLSGNTATVTLSKAGGITRSSGADAGQRTGL</sequence>
<dbReference type="OrthoDB" id="6089850at2"/>
<organism evidence="2 3">
    <name type="scientific">Methylobacter tundripaludum</name>
    <dbReference type="NCBI Taxonomy" id="173365"/>
    <lineage>
        <taxon>Bacteria</taxon>
        <taxon>Pseudomonadati</taxon>
        <taxon>Pseudomonadota</taxon>
        <taxon>Gammaproteobacteria</taxon>
        <taxon>Methylococcales</taxon>
        <taxon>Methylococcaceae</taxon>
        <taxon>Methylobacter</taxon>
    </lineage>
</organism>
<dbReference type="RefSeq" id="WP_104423403.1">
    <property type="nucleotide sequence ID" value="NZ_PTIY01000005.1"/>
</dbReference>
<name>A0A2S6H3L0_9GAMM</name>
<protein>
    <submittedName>
        <fullName evidence="2">Uncharacterized protein DUF4347</fullName>
    </submittedName>
</protein>
<gene>
    <name evidence="2" type="ORF">B0F88_105133</name>
</gene>
<keyword evidence="3" id="KW-1185">Reference proteome</keyword>
<proteinExistence type="predicted"/>
<dbReference type="Proteomes" id="UP000238071">
    <property type="component" value="Unassembled WGS sequence"/>
</dbReference>
<reference evidence="2 3" key="1">
    <citation type="submission" date="2018-02" db="EMBL/GenBank/DDBJ databases">
        <title>Subsurface microbial communities from deep shales in Ohio and West Virginia, USA.</title>
        <authorList>
            <person name="Wrighton K."/>
        </authorList>
    </citation>
    <scope>NUCLEOTIDE SEQUENCE [LARGE SCALE GENOMIC DNA]</scope>
    <source>
        <strain evidence="2 3">OWC-G53F</strain>
    </source>
</reference>
<evidence type="ECO:0000313" key="3">
    <source>
        <dbReference type="Proteomes" id="UP000238071"/>
    </source>
</evidence>
<accession>A0A2S6H3L0</accession>
<feature type="domain" description="DUF4347" evidence="1">
    <location>
        <begin position="90"/>
        <end position="252"/>
    </location>
</feature>
<comment type="caution">
    <text evidence="2">The sequence shown here is derived from an EMBL/GenBank/DDBJ whole genome shotgun (WGS) entry which is preliminary data.</text>
</comment>
<evidence type="ECO:0000313" key="2">
    <source>
        <dbReference type="EMBL" id="PPK72021.1"/>
    </source>
</evidence>
<dbReference type="EMBL" id="PTIY01000005">
    <property type="protein sequence ID" value="PPK72021.1"/>
    <property type="molecule type" value="Genomic_DNA"/>
</dbReference>
<dbReference type="InterPro" id="IPR025592">
    <property type="entry name" value="DUF4347"/>
</dbReference>
<dbReference type="Pfam" id="PF14252">
    <property type="entry name" value="DUF4347"/>
    <property type="match status" value="1"/>
</dbReference>
<dbReference type="AlphaFoldDB" id="A0A2S6H3L0"/>